<reference evidence="2 3" key="1">
    <citation type="submission" date="2015-12" db="EMBL/GenBank/DDBJ databases">
        <title>The genome of Folsomia candida.</title>
        <authorList>
            <person name="Faddeeva A."/>
            <person name="Derks M.F."/>
            <person name="Anvar Y."/>
            <person name="Smit S."/>
            <person name="Van Straalen N."/>
            <person name="Roelofs D."/>
        </authorList>
    </citation>
    <scope>NUCLEOTIDE SEQUENCE [LARGE SCALE GENOMIC DNA]</scope>
    <source>
        <strain evidence="2 3">VU population</strain>
        <tissue evidence="2">Whole body</tissue>
    </source>
</reference>
<dbReference type="AlphaFoldDB" id="A0A226F8A6"/>
<comment type="caution">
    <text evidence="2">The sequence shown here is derived from an EMBL/GenBank/DDBJ whole genome shotgun (WGS) entry which is preliminary data.</text>
</comment>
<gene>
    <name evidence="2" type="ORF">Fcan01_01501</name>
</gene>
<feature type="transmembrane region" description="Helical" evidence="1">
    <location>
        <begin position="266"/>
        <end position="290"/>
    </location>
</feature>
<feature type="transmembrane region" description="Helical" evidence="1">
    <location>
        <begin position="142"/>
        <end position="170"/>
    </location>
</feature>
<protein>
    <recommendedName>
        <fullName evidence="4">Odorant receptor</fullName>
    </recommendedName>
</protein>
<evidence type="ECO:0000256" key="1">
    <source>
        <dbReference type="SAM" id="Phobius"/>
    </source>
</evidence>
<keyword evidence="1" id="KW-1133">Transmembrane helix</keyword>
<name>A0A226F8A6_FOLCA</name>
<evidence type="ECO:0000313" key="2">
    <source>
        <dbReference type="EMBL" id="OXA65086.1"/>
    </source>
</evidence>
<dbReference type="EMBL" id="LNIX01000001">
    <property type="protein sequence ID" value="OXA65086.1"/>
    <property type="molecule type" value="Genomic_DNA"/>
</dbReference>
<feature type="transmembrane region" description="Helical" evidence="1">
    <location>
        <begin position="302"/>
        <end position="327"/>
    </location>
</feature>
<accession>A0A226F8A6</accession>
<feature type="transmembrane region" description="Helical" evidence="1">
    <location>
        <begin position="92"/>
        <end position="111"/>
    </location>
</feature>
<sequence>MKFIKKLQLPHPDVFNALKRYVFVYESLYAQFITWDRQTWKPLPTPRAKLTFWFVTSTVVTILLFFFIFFSIRELIAYQKDPNISSTHVLLLALYICLQVLALAAVFTYILKVDEICFLIGNIETLTEFLEPKGQELPETSALFLGIFLHIMIPIPLGASLSAGSVPAFLNDIDPTYFLFRTLRCIPQRANIRVLLGAITILHSCNLVMSFIVYLVNATLPILCCLKFMTNQSLDIMHQSCRTSQFVHHFRKYRQLQILIRVENQVLSYVLSLALVGGLLSCCAAGYLLVKLSTKVPLPLTLLAACFFLIIIASAHFLFPIASNICMTSRSFLRLWKLQKMSTYRRNQLRSCTLLRISVGRYFFIEREARTTFISLLLYYTVTLVISV</sequence>
<keyword evidence="1" id="KW-0812">Transmembrane</keyword>
<proteinExistence type="predicted"/>
<feature type="transmembrane region" description="Helical" evidence="1">
    <location>
        <begin position="50"/>
        <end position="72"/>
    </location>
</feature>
<organism evidence="2 3">
    <name type="scientific">Folsomia candida</name>
    <name type="common">Springtail</name>
    <dbReference type="NCBI Taxonomy" id="158441"/>
    <lineage>
        <taxon>Eukaryota</taxon>
        <taxon>Metazoa</taxon>
        <taxon>Ecdysozoa</taxon>
        <taxon>Arthropoda</taxon>
        <taxon>Hexapoda</taxon>
        <taxon>Collembola</taxon>
        <taxon>Entomobryomorpha</taxon>
        <taxon>Isotomoidea</taxon>
        <taxon>Isotomidae</taxon>
        <taxon>Proisotominae</taxon>
        <taxon>Folsomia</taxon>
    </lineage>
</organism>
<keyword evidence="3" id="KW-1185">Reference proteome</keyword>
<evidence type="ECO:0008006" key="4">
    <source>
        <dbReference type="Google" id="ProtNLM"/>
    </source>
</evidence>
<evidence type="ECO:0000313" key="3">
    <source>
        <dbReference type="Proteomes" id="UP000198287"/>
    </source>
</evidence>
<keyword evidence="1" id="KW-0472">Membrane</keyword>
<dbReference type="Proteomes" id="UP000198287">
    <property type="component" value="Unassembled WGS sequence"/>
</dbReference>
<feature type="transmembrane region" description="Helical" evidence="1">
    <location>
        <begin position="190"/>
        <end position="216"/>
    </location>
</feature>